<dbReference type="InterPro" id="IPR028082">
    <property type="entry name" value="Peripla_BP_I"/>
</dbReference>
<dbReference type="EMBL" id="FUZQ01000002">
    <property type="protein sequence ID" value="SKC50455.1"/>
    <property type="molecule type" value="Genomic_DNA"/>
</dbReference>
<keyword evidence="1" id="KW-0805">Transcription regulation</keyword>
<accession>A0A1T5JGE4</accession>
<evidence type="ECO:0000313" key="5">
    <source>
        <dbReference type="EMBL" id="SKC50455.1"/>
    </source>
</evidence>
<evidence type="ECO:0000256" key="3">
    <source>
        <dbReference type="ARBA" id="ARBA00023163"/>
    </source>
</evidence>
<dbReference type="InterPro" id="IPR046335">
    <property type="entry name" value="LacI/GalR-like_sensor"/>
</dbReference>
<dbReference type="SUPFAM" id="SSF53822">
    <property type="entry name" value="Periplasmic binding protein-like I"/>
    <property type="match status" value="1"/>
</dbReference>
<dbReference type="InterPro" id="IPR010982">
    <property type="entry name" value="Lambda_DNA-bd_dom_sf"/>
</dbReference>
<dbReference type="Proteomes" id="UP000189777">
    <property type="component" value="Unassembled WGS sequence"/>
</dbReference>
<feature type="domain" description="HTH lacI-type" evidence="4">
    <location>
        <begin position="17"/>
        <end position="71"/>
    </location>
</feature>
<dbReference type="GO" id="GO:0003700">
    <property type="term" value="F:DNA-binding transcription factor activity"/>
    <property type="evidence" value="ECO:0007669"/>
    <property type="project" value="TreeGrafter"/>
</dbReference>
<organism evidence="5 6">
    <name type="scientific">Krasilnikoviella flava</name>
    <dbReference type="NCBI Taxonomy" id="526729"/>
    <lineage>
        <taxon>Bacteria</taxon>
        <taxon>Bacillati</taxon>
        <taxon>Actinomycetota</taxon>
        <taxon>Actinomycetes</taxon>
        <taxon>Micrococcales</taxon>
        <taxon>Promicromonosporaceae</taxon>
        <taxon>Krasilnikoviella</taxon>
    </lineage>
</organism>
<dbReference type="CDD" id="cd01392">
    <property type="entry name" value="HTH_LacI"/>
    <property type="match status" value="1"/>
</dbReference>
<dbReference type="Pfam" id="PF00356">
    <property type="entry name" value="LacI"/>
    <property type="match status" value="1"/>
</dbReference>
<dbReference type="SUPFAM" id="SSF47413">
    <property type="entry name" value="lambda repressor-like DNA-binding domains"/>
    <property type="match status" value="1"/>
</dbReference>
<sequence length="361" mass="37941">MTDAGGRAAARPRSRRPSMADVAAVAGVSHQTVSRVLNEHPSVRSETRERVLDAIASLGYRRNSAARALATARSATLGVVTTGSALFGPTSTLIAIEGAARDQGYYVSVATLRTYDAEAMHEALEHFMDQGVEAIVVIAPQDDVAAAVESFRAPVPVLVVAALERLPRDVGTTAAAGPTTLSLAVDQRAGARAATEHLLDLGHGDVLHVAGPQDWFDARERAAGWREALEARGLAPTRPRYCSWSAEDGYTAGRDLAEAVVAHEGPTAVFAGNDQLALGMLRAFWERGLSVPDDVSVVGFDDVAGAAYFVPPLTTVRQPFGVLGERSVAMVVAALAGARVPTERIAPRLVVRSSTAAPPVR</sequence>
<dbReference type="AlphaFoldDB" id="A0A1T5JGE4"/>
<dbReference type="RefSeq" id="WP_079572713.1">
    <property type="nucleotide sequence ID" value="NZ_FUZQ01000002.1"/>
</dbReference>
<dbReference type="Gene3D" id="3.40.50.2300">
    <property type="match status" value="2"/>
</dbReference>
<dbReference type="SMART" id="SM00354">
    <property type="entry name" value="HTH_LACI"/>
    <property type="match status" value="1"/>
</dbReference>
<keyword evidence="2" id="KW-0238">DNA-binding</keyword>
<dbReference type="Gene3D" id="1.10.260.40">
    <property type="entry name" value="lambda repressor-like DNA-binding domains"/>
    <property type="match status" value="1"/>
</dbReference>
<evidence type="ECO:0000259" key="4">
    <source>
        <dbReference type="PROSITE" id="PS50932"/>
    </source>
</evidence>
<dbReference type="PROSITE" id="PS00356">
    <property type="entry name" value="HTH_LACI_1"/>
    <property type="match status" value="1"/>
</dbReference>
<gene>
    <name evidence="5" type="ORF">SAMN04324258_1354</name>
</gene>
<proteinExistence type="predicted"/>
<protein>
    <submittedName>
        <fullName evidence="5">Transcriptional regulator, LacI family</fullName>
    </submittedName>
</protein>
<evidence type="ECO:0000313" key="6">
    <source>
        <dbReference type="Proteomes" id="UP000189777"/>
    </source>
</evidence>
<dbReference type="InterPro" id="IPR000843">
    <property type="entry name" value="HTH_LacI"/>
</dbReference>
<dbReference type="STRING" id="526729.SAMN04324258_1354"/>
<keyword evidence="6" id="KW-1185">Reference proteome</keyword>
<dbReference type="PANTHER" id="PTHR30146:SF109">
    <property type="entry name" value="HTH-TYPE TRANSCRIPTIONAL REGULATOR GALS"/>
    <property type="match status" value="1"/>
</dbReference>
<dbReference type="OrthoDB" id="9785139at2"/>
<evidence type="ECO:0000256" key="2">
    <source>
        <dbReference type="ARBA" id="ARBA00023125"/>
    </source>
</evidence>
<keyword evidence="3" id="KW-0804">Transcription</keyword>
<dbReference type="PANTHER" id="PTHR30146">
    <property type="entry name" value="LACI-RELATED TRANSCRIPTIONAL REPRESSOR"/>
    <property type="match status" value="1"/>
</dbReference>
<evidence type="ECO:0000256" key="1">
    <source>
        <dbReference type="ARBA" id="ARBA00023015"/>
    </source>
</evidence>
<reference evidence="5 6" key="1">
    <citation type="submission" date="2017-02" db="EMBL/GenBank/DDBJ databases">
        <authorList>
            <person name="Peterson S.W."/>
        </authorList>
    </citation>
    <scope>NUCLEOTIDE SEQUENCE [LARGE SCALE GENOMIC DNA]</scope>
    <source>
        <strain evidence="5 6">DSM 21481</strain>
    </source>
</reference>
<dbReference type="PROSITE" id="PS50932">
    <property type="entry name" value="HTH_LACI_2"/>
    <property type="match status" value="1"/>
</dbReference>
<dbReference type="GO" id="GO:0000976">
    <property type="term" value="F:transcription cis-regulatory region binding"/>
    <property type="evidence" value="ECO:0007669"/>
    <property type="project" value="TreeGrafter"/>
</dbReference>
<dbReference type="CDD" id="cd01574">
    <property type="entry name" value="PBP1_LacI"/>
    <property type="match status" value="1"/>
</dbReference>
<dbReference type="Pfam" id="PF13377">
    <property type="entry name" value="Peripla_BP_3"/>
    <property type="match status" value="1"/>
</dbReference>
<name>A0A1T5JGE4_9MICO</name>